<name>A0ABY6P5A6_9NOCA</name>
<gene>
    <name evidence="2" type="ORF">RHODO2019_18285</name>
</gene>
<proteinExistence type="predicted"/>
<evidence type="ECO:0000313" key="2">
    <source>
        <dbReference type="EMBL" id="UZJ26832.1"/>
    </source>
</evidence>
<dbReference type="Gene3D" id="3.30.70.270">
    <property type="match status" value="1"/>
</dbReference>
<geneLocation type="plasmid" evidence="2 3">
    <name>unnamed1</name>
</geneLocation>
<keyword evidence="2" id="KW-0614">Plasmid</keyword>
<reference evidence="2" key="1">
    <citation type="submission" date="2022-10" db="EMBL/GenBank/DDBJ databases">
        <title>Rhodococcus sp.75.</title>
        <authorList>
            <person name="Sun M."/>
        </authorList>
    </citation>
    <scope>NUCLEOTIDE SEQUENCE</scope>
    <source>
        <strain evidence="2">75</strain>
        <plasmid evidence="2">unnamed1</plasmid>
    </source>
</reference>
<dbReference type="InterPro" id="IPR000160">
    <property type="entry name" value="GGDEF_dom"/>
</dbReference>
<protein>
    <recommendedName>
        <fullName evidence="1">GGDEF domain-containing protein</fullName>
    </recommendedName>
</protein>
<feature type="domain" description="GGDEF" evidence="1">
    <location>
        <begin position="1"/>
        <end position="52"/>
    </location>
</feature>
<organism evidence="2 3">
    <name type="scientific">Rhodococcus antarcticus</name>
    <dbReference type="NCBI Taxonomy" id="2987751"/>
    <lineage>
        <taxon>Bacteria</taxon>
        <taxon>Bacillati</taxon>
        <taxon>Actinomycetota</taxon>
        <taxon>Actinomycetes</taxon>
        <taxon>Mycobacteriales</taxon>
        <taxon>Nocardiaceae</taxon>
        <taxon>Rhodococcus</taxon>
    </lineage>
</organism>
<dbReference type="Proteomes" id="UP001164965">
    <property type="component" value="Plasmid unnamed1"/>
</dbReference>
<dbReference type="RefSeq" id="WP_265384936.1">
    <property type="nucleotide sequence ID" value="NZ_CP110616.1"/>
</dbReference>
<accession>A0ABY6P5A6</accession>
<evidence type="ECO:0000259" key="1">
    <source>
        <dbReference type="PROSITE" id="PS50887"/>
    </source>
</evidence>
<dbReference type="EMBL" id="CP110616">
    <property type="protein sequence ID" value="UZJ26832.1"/>
    <property type="molecule type" value="Genomic_DNA"/>
</dbReference>
<sequence>MGRQARDRLRKTTVDLADAEVTVTIGVTQLKTQDTLSSVITRADDAMYAQRR</sequence>
<dbReference type="PROSITE" id="PS50887">
    <property type="entry name" value="GGDEF"/>
    <property type="match status" value="1"/>
</dbReference>
<dbReference type="InterPro" id="IPR043128">
    <property type="entry name" value="Rev_trsase/Diguanyl_cyclase"/>
</dbReference>
<evidence type="ECO:0000313" key="3">
    <source>
        <dbReference type="Proteomes" id="UP001164965"/>
    </source>
</evidence>
<keyword evidence="3" id="KW-1185">Reference proteome</keyword>